<feature type="coiled-coil region" evidence="1">
    <location>
        <begin position="56"/>
        <end position="83"/>
    </location>
</feature>
<feature type="region of interest" description="Disordered" evidence="2">
    <location>
        <begin position="157"/>
        <end position="191"/>
    </location>
</feature>
<evidence type="ECO:0000256" key="1">
    <source>
        <dbReference type="SAM" id="Coils"/>
    </source>
</evidence>
<feature type="coiled-coil region" evidence="1">
    <location>
        <begin position="193"/>
        <end position="224"/>
    </location>
</feature>
<dbReference type="PANTHER" id="PTHR22091">
    <property type="entry name" value="COILED-COIL DOMAIN-CONTAINING PROTEIN 77"/>
    <property type="match status" value="1"/>
</dbReference>
<dbReference type="AlphaFoldDB" id="A0A1X7UHR6"/>
<dbReference type="GO" id="GO:0005813">
    <property type="term" value="C:centrosome"/>
    <property type="evidence" value="ECO:0007669"/>
    <property type="project" value="TreeGrafter"/>
</dbReference>
<dbReference type="EnsemblMetazoa" id="Aqu2.1.27195_001">
    <property type="protein sequence ID" value="Aqu2.1.27195_001"/>
    <property type="gene ID" value="Aqu2.1.27195"/>
</dbReference>
<protein>
    <recommendedName>
        <fullName evidence="4">Coiled-coil domain-containing protein 77</fullName>
    </recommendedName>
</protein>
<feature type="compositionally biased region" description="Low complexity" evidence="2">
    <location>
        <begin position="174"/>
        <end position="185"/>
    </location>
</feature>
<reference evidence="3" key="1">
    <citation type="submission" date="2017-05" db="UniProtKB">
        <authorList>
            <consortium name="EnsemblMetazoa"/>
        </authorList>
    </citation>
    <scope>IDENTIFICATION</scope>
</reference>
<dbReference type="STRING" id="400682.A0A1X7UHR6"/>
<dbReference type="OrthoDB" id="191169at2759"/>
<name>A0A1X7UHR6_AMPQE</name>
<evidence type="ECO:0000313" key="3">
    <source>
        <dbReference type="EnsemblMetazoa" id="Aqu2.1.27195_001"/>
    </source>
</evidence>
<dbReference type="PANTHER" id="PTHR22091:SF1">
    <property type="entry name" value="COILED-COIL DOMAIN-CONTAINING PROTEIN 77"/>
    <property type="match status" value="1"/>
</dbReference>
<dbReference type="InParanoid" id="A0A1X7UHR6"/>
<organism evidence="3">
    <name type="scientific">Amphimedon queenslandica</name>
    <name type="common">Sponge</name>
    <dbReference type="NCBI Taxonomy" id="400682"/>
    <lineage>
        <taxon>Eukaryota</taxon>
        <taxon>Metazoa</taxon>
        <taxon>Porifera</taxon>
        <taxon>Demospongiae</taxon>
        <taxon>Heteroscleromorpha</taxon>
        <taxon>Haplosclerida</taxon>
        <taxon>Niphatidae</taxon>
        <taxon>Amphimedon</taxon>
    </lineage>
</organism>
<evidence type="ECO:0008006" key="4">
    <source>
        <dbReference type="Google" id="ProtNLM"/>
    </source>
</evidence>
<keyword evidence="1" id="KW-0175">Coiled coil</keyword>
<proteinExistence type="predicted"/>
<sequence length="513" mass="59349">MSTDHANVSRDETELPNFQQRFERLKPSRELLQFYRDKFTEYDSEYQELCKKIETYESIQIEMQKARLENQQREDEIKQLQQALSDMQVYLFQEREHVLRLYAENDRLKIKDLESRKKIQHLLTVQGITRKGGGGGRGGESTYTFKEPPAKVLVSQHIPSDTKGRGPGGHKTLESTSPPAASAASGGEGDTDKESLLLTIESLNAQLEEHAKLCKEQVDALLEDRQIKMEESDGRNERDSIKIQTLSDQYHKSQCLLYESTKDFLQVKYELRAKEREWIAEKDKLLQEMDKLREQISVASGKDSLLDFSCLENFSPQDGRKGPDTAQLQLQLQQTQQLADWYREQSIKCEDELGRVKEENEAAKSLFKERTAKLNQRLELMNKRYQALEKRRSLEVEGYKNDIKILRQKLKDLEKKLYRVTTTIASSSANGTDIDVLAQVKETALNSNRIMGDLRQLKGKIYTIEKDFRNMHIHIFDIHCSEGSGWYLEREDGVQNIYSIFIVHQKGVDLVGI</sequence>
<feature type="coiled-coil region" evidence="1">
    <location>
        <begin position="275"/>
        <end position="302"/>
    </location>
</feature>
<evidence type="ECO:0000256" key="2">
    <source>
        <dbReference type="SAM" id="MobiDB-lite"/>
    </source>
</evidence>
<feature type="coiled-coil region" evidence="1">
    <location>
        <begin position="371"/>
        <end position="423"/>
    </location>
</feature>
<accession>A0A1X7UHR6</accession>
<dbReference type="InterPro" id="IPR037696">
    <property type="entry name" value="CCDC77"/>
</dbReference>
<dbReference type="eggNOG" id="ENOG502QT8A">
    <property type="taxonomic scope" value="Eukaryota"/>
</dbReference>